<reference evidence="1 2" key="1">
    <citation type="submission" date="2016-10" db="EMBL/GenBank/DDBJ databases">
        <authorList>
            <person name="de Groot N.N."/>
        </authorList>
    </citation>
    <scope>NUCLEOTIDE SEQUENCE [LARGE SCALE GENOMIC DNA]</scope>
    <source>
        <strain evidence="1 2">DSM 5522</strain>
    </source>
</reference>
<dbReference type="InterPro" id="IPR036412">
    <property type="entry name" value="HAD-like_sf"/>
</dbReference>
<dbReference type="Gene3D" id="3.40.50.1000">
    <property type="entry name" value="HAD superfamily/HAD-like"/>
    <property type="match status" value="1"/>
</dbReference>
<dbReference type="Proteomes" id="UP000198838">
    <property type="component" value="Unassembled WGS sequence"/>
</dbReference>
<sequence length="263" mass="29683">MKKKIAFFDVDGTIYDFKKGIPESTKEGLKKLRENGIYSFLSTGRTRAFIDDDTILKLGFDGISAGCGTYISYQGEVKQNIKVPHSDIERALNVINKTNSVPVLEGWERLYFDFDALHDISSENGIFNTAFKEKIFPIYDDVEKIDINKMTLRVGPDFKNEDVMEPLKDVFDGIAHGNIYLELVPKGCNKGTGIKQVCEMLDVDIKDSYGFGDSSNDLDMFNMVEHAICMGNGTKDAKEAAEYITDDMWEDGLYKALVHYELI</sequence>
<dbReference type="OrthoDB" id="9810101at2"/>
<dbReference type="SFLD" id="SFLDG01140">
    <property type="entry name" value="C2.B:_Phosphomannomutase_and_P"/>
    <property type="match status" value="1"/>
</dbReference>
<dbReference type="GO" id="GO:0005829">
    <property type="term" value="C:cytosol"/>
    <property type="evidence" value="ECO:0007669"/>
    <property type="project" value="TreeGrafter"/>
</dbReference>
<name>A0A1I0XNA4_9FIRM</name>
<proteinExistence type="predicted"/>
<dbReference type="InterPro" id="IPR006379">
    <property type="entry name" value="HAD-SF_hydro_IIB"/>
</dbReference>
<dbReference type="NCBIfam" id="TIGR01484">
    <property type="entry name" value="HAD-SF-IIB"/>
    <property type="match status" value="1"/>
</dbReference>
<dbReference type="SUPFAM" id="SSF56784">
    <property type="entry name" value="HAD-like"/>
    <property type="match status" value="1"/>
</dbReference>
<dbReference type="AlphaFoldDB" id="A0A1I0XNA4"/>
<protein>
    <recommendedName>
        <fullName evidence="3">Cof subfamily of IIB subfamily of haloacid dehalogenase superfamily/HAD-superfamily hydrolase, subfamily IIB</fullName>
    </recommendedName>
</protein>
<dbReference type="PANTHER" id="PTHR10000:SF25">
    <property type="entry name" value="PHOSPHATASE YKRA-RELATED"/>
    <property type="match status" value="1"/>
</dbReference>
<evidence type="ECO:0000313" key="1">
    <source>
        <dbReference type="EMBL" id="SFB02491.1"/>
    </source>
</evidence>
<dbReference type="Gene3D" id="3.30.1240.10">
    <property type="match status" value="1"/>
</dbReference>
<dbReference type="Pfam" id="PF08282">
    <property type="entry name" value="Hydrolase_3"/>
    <property type="match status" value="1"/>
</dbReference>
<dbReference type="InterPro" id="IPR023214">
    <property type="entry name" value="HAD_sf"/>
</dbReference>
<dbReference type="GO" id="GO:0016791">
    <property type="term" value="F:phosphatase activity"/>
    <property type="evidence" value="ECO:0007669"/>
    <property type="project" value="TreeGrafter"/>
</dbReference>
<dbReference type="SFLD" id="SFLDS00003">
    <property type="entry name" value="Haloacid_Dehalogenase"/>
    <property type="match status" value="1"/>
</dbReference>
<dbReference type="RefSeq" id="WP_092871703.1">
    <property type="nucleotide sequence ID" value="NZ_FOJY01000007.1"/>
</dbReference>
<evidence type="ECO:0008006" key="3">
    <source>
        <dbReference type="Google" id="ProtNLM"/>
    </source>
</evidence>
<accession>A0A1I0XNA4</accession>
<dbReference type="EMBL" id="FOJY01000007">
    <property type="protein sequence ID" value="SFB02491.1"/>
    <property type="molecule type" value="Genomic_DNA"/>
</dbReference>
<gene>
    <name evidence="1" type="ORF">SAMN05216249_10742</name>
</gene>
<evidence type="ECO:0000313" key="2">
    <source>
        <dbReference type="Proteomes" id="UP000198838"/>
    </source>
</evidence>
<keyword evidence="2" id="KW-1185">Reference proteome</keyword>
<organism evidence="1 2">
    <name type="scientific">Acetitomaculum ruminis DSM 5522</name>
    <dbReference type="NCBI Taxonomy" id="1120918"/>
    <lineage>
        <taxon>Bacteria</taxon>
        <taxon>Bacillati</taxon>
        <taxon>Bacillota</taxon>
        <taxon>Clostridia</taxon>
        <taxon>Lachnospirales</taxon>
        <taxon>Lachnospiraceae</taxon>
        <taxon>Acetitomaculum</taxon>
    </lineage>
</organism>
<dbReference type="GO" id="GO:0000287">
    <property type="term" value="F:magnesium ion binding"/>
    <property type="evidence" value="ECO:0007669"/>
    <property type="project" value="TreeGrafter"/>
</dbReference>
<dbReference type="STRING" id="1120918.SAMN05216249_10742"/>
<dbReference type="PANTHER" id="PTHR10000">
    <property type="entry name" value="PHOSPHOSERINE PHOSPHATASE"/>
    <property type="match status" value="1"/>
</dbReference>